<accession>A0A6B8RL37</accession>
<keyword evidence="1" id="KW-0472">Membrane</keyword>
<dbReference type="InterPro" id="IPR021338">
    <property type="entry name" value="DUF2953"/>
</dbReference>
<keyword evidence="1" id="KW-0812">Transmembrane</keyword>
<dbReference type="EMBL" id="CP034235">
    <property type="protein sequence ID" value="QGQ96136.1"/>
    <property type="molecule type" value="Genomic_DNA"/>
</dbReference>
<keyword evidence="3" id="KW-1185">Reference proteome</keyword>
<organism evidence="2 3">
    <name type="scientific">Paenibacillus psychroresistens</name>
    <dbReference type="NCBI Taxonomy" id="1778678"/>
    <lineage>
        <taxon>Bacteria</taxon>
        <taxon>Bacillati</taxon>
        <taxon>Bacillota</taxon>
        <taxon>Bacilli</taxon>
        <taxon>Bacillales</taxon>
        <taxon>Paenibacillaceae</taxon>
        <taxon>Paenibacillus</taxon>
    </lineage>
</organism>
<dbReference type="AlphaFoldDB" id="A0A6B8RL37"/>
<sequence>MWAMIWLWLVIFLVVVMVGLGLSRLRVHIFFSRVKDNDHFFVHLKLLGGLISYKMDVPILEYRGLFGGFAIKMKSILRITKKEMQPKKQKEQFTPERISDIYRWGRVLLAHVREFTSWLHHMLTHVKCTEFRWNTRLGIGDAAETALATGMLWAVKSTLFGYIFQYVHLEAKPKLSIQPQYNHPEFSTEFSCHASIRIGYLFYSMLVLLWRIMKSKGGLKTWGSVIFRAQG</sequence>
<gene>
    <name evidence="2" type="ORF">EHS13_15260</name>
</gene>
<evidence type="ECO:0000256" key="1">
    <source>
        <dbReference type="SAM" id="Phobius"/>
    </source>
</evidence>
<reference evidence="3" key="1">
    <citation type="submission" date="2018-11" db="EMBL/GenBank/DDBJ databases">
        <title>Complete genome sequence of Paenibacillus sp. ML311-T8.</title>
        <authorList>
            <person name="Nam Y.-D."/>
            <person name="Kang J."/>
            <person name="Chung W.-H."/>
            <person name="Park Y.S."/>
        </authorList>
    </citation>
    <scope>NUCLEOTIDE SEQUENCE [LARGE SCALE GENOMIC DNA]</scope>
    <source>
        <strain evidence="3">ML311-T8</strain>
    </source>
</reference>
<dbReference type="Proteomes" id="UP000426246">
    <property type="component" value="Chromosome"/>
</dbReference>
<protein>
    <submittedName>
        <fullName evidence="2">DUF2953 domain-containing protein</fullName>
    </submittedName>
</protein>
<feature type="transmembrane region" description="Helical" evidence="1">
    <location>
        <begin position="194"/>
        <end position="212"/>
    </location>
</feature>
<dbReference type="Pfam" id="PF11167">
    <property type="entry name" value="DUF2953"/>
    <property type="match status" value="1"/>
</dbReference>
<evidence type="ECO:0000313" key="3">
    <source>
        <dbReference type="Proteomes" id="UP000426246"/>
    </source>
</evidence>
<dbReference type="KEGG" id="ppsc:EHS13_15260"/>
<name>A0A6B8RL37_9BACL</name>
<proteinExistence type="predicted"/>
<evidence type="ECO:0000313" key="2">
    <source>
        <dbReference type="EMBL" id="QGQ96136.1"/>
    </source>
</evidence>
<feature type="transmembrane region" description="Helical" evidence="1">
    <location>
        <begin position="6"/>
        <end position="25"/>
    </location>
</feature>
<keyword evidence="1" id="KW-1133">Transmembrane helix</keyword>